<dbReference type="Proteomes" id="UP000032360">
    <property type="component" value="Unassembled WGS sequence"/>
</dbReference>
<name>A0A0D8HCS5_9ACTN</name>
<gene>
    <name evidence="1" type="ORF">AXFE_33900</name>
</gene>
<reference evidence="1 2" key="1">
    <citation type="submission" date="2015-01" db="EMBL/GenBank/DDBJ databases">
        <title>Draft genome of the acidophilic iron oxidizer Acidithrix ferrooxidans strain Py-F3.</title>
        <authorList>
            <person name="Poehlein A."/>
            <person name="Eisen S."/>
            <person name="Schloemann M."/>
            <person name="Johnson B.D."/>
            <person name="Daniel R."/>
            <person name="Muehling M."/>
        </authorList>
    </citation>
    <scope>NUCLEOTIDE SEQUENCE [LARGE SCALE GENOMIC DNA]</scope>
    <source>
        <strain evidence="1 2">Py-F3</strain>
    </source>
</reference>
<evidence type="ECO:0000313" key="2">
    <source>
        <dbReference type="Proteomes" id="UP000032360"/>
    </source>
</evidence>
<dbReference type="EMBL" id="JXYS01000124">
    <property type="protein sequence ID" value="KJF15770.1"/>
    <property type="molecule type" value="Genomic_DNA"/>
</dbReference>
<protein>
    <submittedName>
        <fullName evidence="1">Uncharacterized protein</fullName>
    </submittedName>
</protein>
<evidence type="ECO:0000313" key="1">
    <source>
        <dbReference type="EMBL" id="KJF15770.1"/>
    </source>
</evidence>
<accession>A0A0D8HCS5</accession>
<proteinExistence type="predicted"/>
<organism evidence="1 2">
    <name type="scientific">Acidithrix ferrooxidans</name>
    <dbReference type="NCBI Taxonomy" id="1280514"/>
    <lineage>
        <taxon>Bacteria</taxon>
        <taxon>Bacillati</taxon>
        <taxon>Actinomycetota</taxon>
        <taxon>Acidimicrobiia</taxon>
        <taxon>Acidimicrobiales</taxon>
        <taxon>Acidimicrobiaceae</taxon>
        <taxon>Acidithrix</taxon>
    </lineage>
</organism>
<sequence length="42" mass="4862">MSKVVKRRWTSDVGGTGLSRRDRRRVFTRPTSLIVLWVVAFA</sequence>
<comment type="caution">
    <text evidence="1">The sequence shown here is derived from an EMBL/GenBank/DDBJ whole genome shotgun (WGS) entry which is preliminary data.</text>
</comment>
<dbReference type="AlphaFoldDB" id="A0A0D8HCS5"/>
<keyword evidence="2" id="KW-1185">Reference proteome</keyword>